<name>W7XBF6_TETTS</name>
<dbReference type="Proteomes" id="UP000009168">
    <property type="component" value="Unassembled WGS sequence"/>
</dbReference>
<evidence type="ECO:0000313" key="7">
    <source>
        <dbReference type="EMBL" id="EWS71011.1"/>
    </source>
</evidence>
<evidence type="ECO:0000256" key="1">
    <source>
        <dbReference type="ARBA" id="ARBA00010699"/>
    </source>
</evidence>
<dbReference type="InterPro" id="IPR002376">
    <property type="entry name" value="Formyl_transf_N"/>
</dbReference>
<dbReference type="PANTHER" id="PTHR11138">
    <property type="entry name" value="METHIONYL-TRNA FORMYLTRANSFERASE"/>
    <property type="match status" value="1"/>
</dbReference>
<dbReference type="GO" id="GO:0004479">
    <property type="term" value="F:methionyl-tRNA formyltransferase activity"/>
    <property type="evidence" value="ECO:0007669"/>
    <property type="project" value="UniProtKB-EC"/>
</dbReference>
<dbReference type="InterPro" id="IPR036477">
    <property type="entry name" value="Formyl_transf_N_sf"/>
</dbReference>
<keyword evidence="3" id="KW-0808">Transferase</keyword>
<keyword evidence="4" id="KW-0648">Protein biosynthesis</keyword>
<dbReference type="InterPro" id="IPR041711">
    <property type="entry name" value="Met-tRNA-FMT_N"/>
</dbReference>
<keyword evidence="8" id="KW-1185">Reference proteome</keyword>
<dbReference type="Pfam" id="PF02911">
    <property type="entry name" value="Formyl_trans_C"/>
    <property type="match status" value="1"/>
</dbReference>
<evidence type="ECO:0000256" key="3">
    <source>
        <dbReference type="ARBA" id="ARBA00022679"/>
    </source>
</evidence>
<evidence type="ECO:0000259" key="6">
    <source>
        <dbReference type="Pfam" id="PF02911"/>
    </source>
</evidence>
<dbReference type="GO" id="GO:0005739">
    <property type="term" value="C:mitochondrion"/>
    <property type="evidence" value="ECO:0007669"/>
    <property type="project" value="TreeGrafter"/>
</dbReference>
<dbReference type="KEGG" id="tet:TTHERM_001035719"/>
<protein>
    <recommendedName>
        <fullName evidence="2">methionyl-tRNA formyltransferase</fullName>
        <ecNumber evidence="2">2.1.2.9</ecNumber>
    </recommendedName>
</protein>
<feature type="domain" description="Formyl transferase N-terminal" evidence="5">
    <location>
        <begin position="12"/>
        <end position="202"/>
    </location>
</feature>
<evidence type="ECO:0000256" key="4">
    <source>
        <dbReference type="ARBA" id="ARBA00022917"/>
    </source>
</evidence>
<accession>W7XBF6</accession>
<dbReference type="EC" id="2.1.2.9" evidence="2"/>
<evidence type="ECO:0000259" key="5">
    <source>
        <dbReference type="Pfam" id="PF00551"/>
    </source>
</evidence>
<dbReference type="RefSeq" id="XP_012656452.1">
    <property type="nucleotide sequence ID" value="XM_012800998.1"/>
</dbReference>
<reference evidence="8" key="1">
    <citation type="journal article" date="2006" name="PLoS Biol.">
        <title>Macronuclear genome sequence of the ciliate Tetrahymena thermophila, a model eukaryote.</title>
        <authorList>
            <person name="Eisen J.A."/>
            <person name="Coyne R.S."/>
            <person name="Wu M."/>
            <person name="Wu D."/>
            <person name="Thiagarajan M."/>
            <person name="Wortman J.R."/>
            <person name="Badger J.H."/>
            <person name="Ren Q."/>
            <person name="Amedeo P."/>
            <person name="Jones K.M."/>
            <person name="Tallon L.J."/>
            <person name="Delcher A.L."/>
            <person name="Salzberg S.L."/>
            <person name="Silva J.C."/>
            <person name="Haas B.J."/>
            <person name="Majoros W.H."/>
            <person name="Farzad M."/>
            <person name="Carlton J.M."/>
            <person name="Smith R.K. Jr."/>
            <person name="Garg J."/>
            <person name="Pearlman R.E."/>
            <person name="Karrer K.M."/>
            <person name="Sun L."/>
            <person name="Manning G."/>
            <person name="Elde N.C."/>
            <person name="Turkewitz A.P."/>
            <person name="Asai D.J."/>
            <person name="Wilkes D.E."/>
            <person name="Wang Y."/>
            <person name="Cai H."/>
            <person name="Collins K."/>
            <person name="Stewart B.A."/>
            <person name="Lee S.R."/>
            <person name="Wilamowska K."/>
            <person name="Weinberg Z."/>
            <person name="Ruzzo W.L."/>
            <person name="Wloga D."/>
            <person name="Gaertig J."/>
            <person name="Frankel J."/>
            <person name="Tsao C.-C."/>
            <person name="Gorovsky M.A."/>
            <person name="Keeling P.J."/>
            <person name="Waller R.F."/>
            <person name="Patron N.J."/>
            <person name="Cherry J.M."/>
            <person name="Stover N.A."/>
            <person name="Krieger C.J."/>
            <person name="del Toro C."/>
            <person name="Ryder H.F."/>
            <person name="Williamson S.C."/>
            <person name="Barbeau R.A."/>
            <person name="Hamilton E.P."/>
            <person name="Orias E."/>
        </authorList>
    </citation>
    <scope>NUCLEOTIDE SEQUENCE [LARGE SCALE GENOMIC DNA]</scope>
    <source>
        <strain evidence="8">SB210</strain>
    </source>
</reference>
<feature type="domain" description="Formyl transferase C-terminal" evidence="6">
    <location>
        <begin position="228"/>
        <end position="323"/>
    </location>
</feature>
<sequence>MTLKSIAELGHKILFFGSDSFAYPVLKSLHSHSKSNPEFISDVQVVTHFKTSKSKKITNQVEQYALDQSLKIYQPIGQTPNNRKAEWQQFYQSELFQNNSFNLGIVCSYGYMIPSYIIDRFTEGMLVIHPSLLPKYRGASPLQYALLNGDKQTGVSIIEISKLKFDAGRILKQSLFKIPREFTYTDLSNSLAQQSSIDIIDVLAKYKEYKQNSLEQKEEEYTKAPKFQNSDTHLNFEIEDNQQIYNRYRCFKGTNFVSVRTKYNSKEIIIEKMSLPNAKEQEQLKLLINSKPGSIWAFKQKSMKNYVYVKCKEGFIRIDDWRFFDQLSRPAYTFVDQFINREQMSQDLQREGYIYFQKIETENKEQSNA</sequence>
<dbReference type="InParanoid" id="W7XBF6"/>
<dbReference type="Pfam" id="PF00551">
    <property type="entry name" value="Formyl_trans_N"/>
    <property type="match status" value="1"/>
</dbReference>
<dbReference type="SUPFAM" id="SSF53328">
    <property type="entry name" value="Formyltransferase"/>
    <property type="match status" value="1"/>
</dbReference>
<dbReference type="OrthoDB" id="10268103at2759"/>
<dbReference type="AlphaFoldDB" id="W7XBF6"/>
<evidence type="ECO:0000313" key="8">
    <source>
        <dbReference type="Proteomes" id="UP000009168"/>
    </source>
</evidence>
<dbReference type="PANTHER" id="PTHR11138:SF5">
    <property type="entry name" value="METHIONYL-TRNA FORMYLTRANSFERASE, MITOCHONDRIAL"/>
    <property type="match status" value="1"/>
</dbReference>
<evidence type="ECO:0000256" key="2">
    <source>
        <dbReference type="ARBA" id="ARBA00012261"/>
    </source>
</evidence>
<dbReference type="STRING" id="312017.W7XBF6"/>
<organism evidence="7 8">
    <name type="scientific">Tetrahymena thermophila (strain SB210)</name>
    <dbReference type="NCBI Taxonomy" id="312017"/>
    <lineage>
        <taxon>Eukaryota</taxon>
        <taxon>Sar</taxon>
        <taxon>Alveolata</taxon>
        <taxon>Ciliophora</taxon>
        <taxon>Intramacronucleata</taxon>
        <taxon>Oligohymenophorea</taxon>
        <taxon>Hymenostomatida</taxon>
        <taxon>Tetrahymenina</taxon>
        <taxon>Tetrahymenidae</taxon>
        <taxon>Tetrahymena</taxon>
    </lineage>
</organism>
<dbReference type="EMBL" id="GG662225">
    <property type="protein sequence ID" value="EWS71011.1"/>
    <property type="molecule type" value="Genomic_DNA"/>
</dbReference>
<comment type="similarity">
    <text evidence="1">Belongs to the Fmt family.</text>
</comment>
<dbReference type="GeneID" id="24441494"/>
<dbReference type="InterPro" id="IPR005793">
    <property type="entry name" value="Formyl_trans_C"/>
</dbReference>
<gene>
    <name evidence="7" type="ORF">TTHERM_001035719</name>
</gene>
<proteinExistence type="inferred from homology"/>
<dbReference type="Gene3D" id="3.40.50.12230">
    <property type="match status" value="1"/>
</dbReference>
<dbReference type="CDD" id="cd08646">
    <property type="entry name" value="FMT_core_Met-tRNA-FMT_N"/>
    <property type="match status" value="1"/>
</dbReference>